<dbReference type="Proteomes" id="UP000601435">
    <property type="component" value="Unassembled WGS sequence"/>
</dbReference>
<organism evidence="1 2">
    <name type="scientific">Symbiodinium necroappetens</name>
    <dbReference type="NCBI Taxonomy" id="1628268"/>
    <lineage>
        <taxon>Eukaryota</taxon>
        <taxon>Sar</taxon>
        <taxon>Alveolata</taxon>
        <taxon>Dinophyceae</taxon>
        <taxon>Suessiales</taxon>
        <taxon>Symbiodiniaceae</taxon>
        <taxon>Symbiodinium</taxon>
    </lineage>
</organism>
<dbReference type="AlphaFoldDB" id="A0A813B3Y1"/>
<protein>
    <submittedName>
        <fullName evidence="1">GIP protein</fullName>
    </submittedName>
</protein>
<evidence type="ECO:0000313" key="1">
    <source>
        <dbReference type="EMBL" id="CAE7889159.1"/>
    </source>
</evidence>
<accession>A0A813B3Y1</accession>
<dbReference type="EMBL" id="CAJNJA010066435">
    <property type="protein sequence ID" value="CAE7889159.1"/>
    <property type="molecule type" value="Genomic_DNA"/>
</dbReference>
<name>A0A813B3Y1_9DINO</name>
<sequence length="367" mass="41128">MKGCSEEGAEDLESATPQVTREGVMFTAQELGYVQSLADPCVYFLHDDNKTGWDKLVGIVSVATDDMLHGGDETHQAKMQLLNQKYKLGKFQYGSGRFTGKQFTLQGDGSIVVDQFHYVSEKVHKIPLSRIRDIISANQLASEAEKFQVGIRISPIPITRLRVSAVTDASWGNAEGAGSTEDSGRDFWIETQDHWIRKHVQPRRTLFHPGMVDNGPDLHTIEASRTTYFNQDNQESKQEVTWNGNQVSLVAGSAWTGQTVFVKSNKGLDHTEISEKFLQNRRTSSQGGHLLIFHDQDLQCEPSAAVTISSWKSYKLKRKVVNTLSAECQALASGIGNVHWHRFLLLEAQGGEFTDQDWERSMTKERP</sequence>
<reference evidence="1" key="1">
    <citation type="submission" date="2021-02" db="EMBL/GenBank/DDBJ databases">
        <authorList>
            <person name="Dougan E. K."/>
            <person name="Rhodes N."/>
            <person name="Thang M."/>
            <person name="Chan C."/>
        </authorList>
    </citation>
    <scope>NUCLEOTIDE SEQUENCE</scope>
</reference>
<evidence type="ECO:0000313" key="2">
    <source>
        <dbReference type="Proteomes" id="UP000601435"/>
    </source>
</evidence>
<dbReference type="OrthoDB" id="413361at2759"/>
<keyword evidence="2" id="KW-1185">Reference proteome</keyword>
<comment type="caution">
    <text evidence="1">The sequence shown here is derived from an EMBL/GenBank/DDBJ whole genome shotgun (WGS) entry which is preliminary data.</text>
</comment>
<proteinExistence type="predicted"/>
<gene>
    <name evidence="1" type="primary">GIP</name>
    <name evidence="1" type="ORF">SNEC2469_LOCUS29491</name>
</gene>